<reference evidence="1 2" key="1">
    <citation type="journal article" date="2007" name="PLoS Genet.">
        <title>Patterns and implications of gene gain and loss in the evolution of Prochlorococcus.</title>
        <authorList>
            <person name="Kettler G.C."/>
            <person name="Martiny A.C."/>
            <person name="Huang K."/>
            <person name="Zucker J."/>
            <person name="Coleman M.L."/>
            <person name="Rodrigue S."/>
            <person name="Chen F."/>
            <person name="Lapidus A."/>
            <person name="Ferriera S."/>
            <person name="Johnson J."/>
            <person name="Steglich C."/>
            <person name="Church G.M."/>
            <person name="Richardson P."/>
            <person name="Chisholm S.W."/>
        </authorList>
    </citation>
    <scope>NUCLEOTIDE SEQUENCE [LARGE SCALE GENOMIC DNA]</scope>
    <source>
        <strain evidence="1 2">MIT 9303</strain>
    </source>
</reference>
<dbReference type="HOGENOM" id="CLU_1711617_0_0_3"/>
<dbReference type="RefSeq" id="WP_011825021.1">
    <property type="nucleotide sequence ID" value="NC_008820.1"/>
</dbReference>
<name>A2C6I6_PROM3</name>
<evidence type="ECO:0000313" key="2">
    <source>
        <dbReference type="Proteomes" id="UP000002274"/>
    </source>
</evidence>
<dbReference type="Proteomes" id="UP000002274">
    <property type="component" value="Chromosome"/>
</dbReference>
<sequence>MRWPLKNWRKTLGFDDVDSLIVIGGSPPGLRYSTPYREHVVPACLIRDEAIRLAQEGAGINTIADFIKHHLYLVLLTEDEAKQLNEKVDQGGLGYKTSMPEGWIFGDNPIERITTAGIQVNYNKSIPLHYWKPWNKRKRDKLKDFISRQLGFD</sequence>
<gene>
    <name evidence="1" type="ordered locus">P9303_03441</name>
</gene>
<dbReference type="AlphaFoldDB" id="A2C6I6"/>
<dbReference type="KEGG" id="pmf:P9303_03441"/>
<proteinExistence type="predicted"/>
<protein>
    <submittedName>
        <fullName evidence="1">Uncharacterized protein</fullName>
    </submittedName>
</protein>
<organism evidence="1 2">
    <name type="scientific">Prochlorococcus marinus (strain MIT 9303)</name>
    <dbReference type="NCBI Taxonomy" id="59922"/>
    <lineage>
        <taxon>Bacteria</taxon>
        <taxon>Bacillati</taxon>
        <taxon>Cyanobacteriota</taxon>
        <taxon>Cyanophyceae</taxon>
        <taxon>Synechococcales</taxon>
        <taxon>Prochlorococcaceae</taxon>
        <taxon>Prochlorococcus</taxon>
    </lineage>
</organism>
<dbReference type="EMBL" id="CP000554">
    <property type="protein sequence ID" value="ABM77096.1"/>
    <property type="molecule type" value="Genomic_DNA"/>
</dbReference>
<accession>A2C6I6</accession>
<evidence type="ECO:0000313" key="1">
    <source>
        <dbReference type="EMBL" id="ABM77096.1"/>
    </source>
</evidence>